<dbReference type="InterPro" id="IPR001356">
    <property type="entry name" value="HD"/>
</dbReference>
<keyword evidence="12" id="KW-1185">Reference proteome</keyword>
<dbReference type="InterPro" id="IPR051306">
    <property type="entry name" value="Homeobox_regulator"/>
</dbReference>
<evidence type="ECO:0000256" key="2">
    <source>
        <dbReference type="ARBA" id="ARBA00005733"/>
    </source>
</evidence>
<comment type="subcellular location">
    <subcellularLocation>
        <location evidence="1 7 8">Nucleus</location>
    </subcellularLocation>
</comment>
<sequence length="345" mass="38273">MEHLSVNFPNVDKTRYSNQDDPRQVAVTGALSRSTNRRKRTSFTKEHVALLRVTFETDPYPGISLRESLSQNTGLPESRIQVWFQNRRARTMKYKGAKAVWQSDSGFHSPGGFTPVQDTVSQHRTMGTGATQPDLAPLSTTPCLSPAYPIQLKEELDDFFYGCCPSPYTGVEETGHYNSLFELKQARVLGYSASPPLNSPRHQMVPGAWPQAGDQMSPVQSTWSPFPLEVRKCSAGSSQAFLYPSSAEQQPLYSNPQEAYGGPITQTQAPVTPDSGCWEVGQENTPTMKGQGSQLYGSWSMDMSTPEYPELPVLSLQDILRELDEGCWEGNSLNSYPNEDNLVNC</sequence>
<feature type="DNA-binding region" description="Homeobox" evidence="7">
    <location>
        <begin position="36"/>
        <end position="95"/>
    </location>
</feature>
<dbReference type="GeneTree" id="ENSGT00940000154537"/>
<dbReference type="Gene3D" id="1.10.10.60">
    <property type="entry name" value="Homeodomain-like"/>
    <property type="match status" value="1"/>
</dbReference>
<feature type="compositionally biased region" description="Basic and acidic residues" evidence="9">
    <location>
        <begin position="12"/>
        <end position="22"/>
    </location>
</feature>
<evidence type="ECO:0000313" key="11">
    <source>
        <dbReference type="Ensembl" id="ENSOTSP00005098821.2"/>
    </source>
</evidence>
<feature type="domain" description="Homeobox" evidence="10">
    <location>
        <begin position="34"/>
        <end position="94"/>
    </location>
</feature>
<dbReference type="Pfam" id="PF00046">
    <property type="entry name" value="Homeodomain"/>
    <property type="match status" value="1"/>
</dbReference>
<dbReference type="Ensembl" id="ENSOTST00005106918.2">
    <property type="protein sequence ID" value="ENSOTSP00005098821.2"/>
    <property type="gene ID" value="ENSOTSG00005045626.2"/>
</dbReference>
<dbReference type="PROSITE" id="PS50071">
    <property type="entry name" value="HOMEOBOX_2"/>
    <property type="match status" value="1"/>
</dbReference>
<dbReference type="GO" id="GO:0000981">
    <property type="term" value="F:DNA-binding transcription factor activity, RNA polymerase II-specific"/>
    <property type="evidence" value="ECO:0007669"/>
    <property type="project" value="TreeGrafter"/>
</dbReference>
<dbReference type="GO" id="GO:0005634">
    <property type="term" value="C:nucleus"/>
    <property type="evidence" value="ECO:0007669"/>
    <property type="project" value="UniProtKB-SubCell"/>
</dbReference>
<dbReference type="InterPro" id="IPR009057">
    <property type="entry name" value="Homeodomain-like_sf"/>
</dbReference>
<name>A0A8C8JZX4_ONCTS</name>
<evidence type="ECO:0000256" key="3">
    <source>
        <dbReference type="ARBA" id="ARBA00022473"/>
    </source>
</evidence>
<dbReference type="SUPFAM" id="SSF46689">
    <property type="entry name" value="Homeodomain-like"/>
    <property type="match status" value="1"/>
</dbReference>
<proteinExistence type="inferred from homology"/>
<reference evidence="11" key="2">
    <citation type="submission" date="2025-09" db="UniProtKB">
        <authorList>
            <consortium name="Ensembl"/>
        </authorList>
    </citation>
    <scope>IDENTIFICATION</scope>
</reference>
<dbReference type="AlphaFoldDB" id="A0A8C8JZX4"/>
<feature type="region of interest" description="Disordered" evidence="9">
    <location>
        <begin position="1"/>
        <end position="22"/>
    </location>
</feature>
<gene>
    <name evidence="11" type="primary">ILRUN</name>
</gene>
<evidence type="ECO:0000256" key="5">
    <source>
        <dbReference type="ARBA" id="ARBA00023155"/>
    </source>
</evidence>
<keyword evidence="5 7" id="KW-0371">Homeobox</keyword>
<evidence type="ECO:0000256" key="8">
    <source>
        <dbReference type="RuleBase" id="RU000682"/>
    </source>
</evidence>
<keyword evidence="3" id="KW-0217">Developmental protein</keyword>
<dbReference type="PANTHER" id="PTHR46123:SF4">
    <property type="entry name" value="MIX-TYPE HOMEOBOX GENE 1-RELATED"/>
    <property type="match status" value="1"/>
</dbReference>
<keyword evidence="4 7" id="KW-0238">DNA-binding</keyword>
<dbReference type="GO" id="GO:0000977">
    <property type="term" value="F:RNA polymerase II transcription regulatory region sequence-specific DNA binding"/>
    <property type="evidence" value="ECO:0007669"/>
    <property type="project" value="TreeGrafter"/>
</dbReference>
<evidence type="ECO:0000313" key="12">
    <source>
        <dbReference type="Proteomes" id="UP000694402"/>
    </source>
</evidence>
<dbReference type="FunFam" id="1.10.10.60:FF:000312">
    <property type="entry name" value="Mix-type homeobox gene 1"/>
    <property type="match status" value="1"/>
</dbReference>
<dbReference type="Proteomes" id="UP000694402">
    <property type="component" value="Unassembled WGS sequence"/>
</dbReference>
<protein>
    <recommendedName>
        <fullName evidence="10">Homeobox domain-containing protein</fullName>
    </recommendedName>
</protein>
<evidence type="ECO:0000256" key="1">
    <source>
        <dbReference type="ARBA" id="ARBA00004123"/>
    </source>
</evidence>
<evidence type="ECO:0000256" key="6">
    <source>
        <dbReference type="ARBA" id="ARBA00023242"/>
    </source>
</evidence>
<dbReference type="SMART" id="SM00389">
    <property type="entry name" value="HOX"/>
    <property type="match status" value="1"/>
</dbReference>
<evidence type="ECO:0000256" key="4">
    <source>
        <dbReference type="ARBA" id="ARBA00023125"/>
    </source>
</evidence>
<comment type="similarity">
    <text evidence="2">Belongs to the paired homeobox family.</text>
</comment>
<accession>A0A8C8JZX4</accession>
<keyword evidence="6 7" id="KW-0539">Nucleus</keyword>
<dbReference type="PANTHER" id="PTHR46123">
    <property type="entry name" value="MIX-TYPE HOMEOBOX GENE 1-RELATED"/>
    <property type="match status" value="1"/>
</dbReference>
<organism evidence="11 12">
    <name type="scientific">Oncorhynchus tshawytscha</name>
    <name type="common">Chinook salmon</name>
    <name type="synonym">Salmo tshawytscha</name>
    <dbReference type="NCBI Taxonomy" id="74940"/>
    <lineage>
        <taxon>Eukaryota</taxon>
        <taxon>Metazoa</taxon>
        <taxon>Chordata</taxon>
        <taxon>Craniata</taxon>
        <taxon>Vertebrata</taxon>
        <taxon>Euteleostomi</taxon>
        <taxon>Actinopterygii</taxon>
        <taxon>Neopterygii</taxon>
        <taxon>Teleostei</taxon>
        <taxon>Protacanthopterygii</taxon>
        <taxon>Salmoniformes</taxon>
        <taxon>Salmonidae</taxon>
        <taxon>Salmoninae</taxon>
        <taxon>Oncorhynchus</taxon>
    </lineage>
</organism>
<evidence type="ECO:0000256" key="7">
    <source>
        <dbReference type="PROSITE-ProRule" id="PRU00108"/>
    </source>
</evidence>
<evidence type="ECO:0000256" key="9">
    <source>
        <dbReference type="SAM" id="MobiDB-lite"/>
    </source>
</evidence>
<reference evidence="11" key="1">
    <citation type="submission" date="2025-08" db="UniProtKB">
        <authorList>
            <consortium name="Ensembl"/>
        </authorList>
    </citation>
    <scope>IDENTIFICATION</scope>
</reference>
<dbReference type="CDD" id="cd00086">
    <property type="entry name" value="homeodomain"/>
    <property type="match status" value="1"/>
</dbReference>
<evidence type="ECO:0000259" key="10">
    <source>
        <dbReference type="PROSITE" id="PS50071"/>
    </source>
</evidence>